<dbReference type="SUPFAM" id="SSF56091">
    <property type="entry name" value="DNA ligase/mRNA capping enzyme, catalytic domain"/>
    <property type="match status" value="1"/>
</dbReference>
<dbReference type="InterPro" id="IPR050326">
    <property type="entry name" value="NAD_dep_DNA_ligaseB"/>
</dbReference>
<dbReference type="EMBL" id="GIBP01008223">
    <property type="protein sequence ID" value="NDV37192.1"/>
    <property type="molecule type" value="Transcribed_RNA"/>
</dbReference>
<reference evidence="5" key="1">
    <citation type="journal article" date="2020" name="J. Eukaryot. Microbiol.">
        <title>De novo Sequencing, Assembly and Annotation of the Transcriptome for the Free-Living Testate Amoeba Arcella intermedia.</title>
        <authorList>
            <person name="Ribeiro G.M."/>
            <person name="Porfirio-Sousa A.L."/>
            <person name="Maurer-Alcala X.X."/>
            <person name="Katz L.A."/>
            <person name="Lahr D.J.G."/>
        </authorList>
    </citation>
    <scope>NUCLEOTIDE SEQUENCE</scope>
</reference>
<keyword evidence="2" id="KW-0235">DNA replication</keyword>
<evidence type="ECO:0000256" key="4">
    <source>
        <dbReference type="ARBA" id="ARBA00023204"/>
    </source>
</evidence>
<dbReference type="Gene3D" id="3.30.1490.70">
    <property type="match status" value="1"/>
</dbReference>
<evidence type="ECO:0000256" key="3">
    <source>
        <dbReference type="ARBA" id="ARBA00022763"/>
    </source>
</evidence>
<dbReference type="GO" id="GO:0006281">
    <property type="term" value="P:DNA repair"/>
    <property type="evidence" value="ECO:0007669"/>
    <property type="project" value="UniProtKB-KW"/>
</dbReference>
<name>A0A6B2LJC0_9EUKA</name>
<sequence>MMYAEEWDGKQDPAGWCMTEDLDGFRAFWDGTHLYSKNGNIFPIPLEFTEGLPRDVCLDGILWVGSSALHKLSSICRKTSRLLHDNYQNAIDLWRNVNFSVYDAPMVDGYYLDRYSFAKNSISKCQSNIQMIPTECCLGWNHLQTKLHQIKHHSGKGMILYHPSSLYTPGRTTNILKVNTDRAENN</sequence>
<evidence type="ECO:0000256" key="2">
    <source>
        <dbReference type="ARBA" id="ARBA00022705"/>
    </source>
</evidence>
<protein>
    <submittedName>
        <fullName evidence="5">Uncharacterized protein</fullName>
    </submittedName>
</protein>
<keyword evidence="1" id="KW-0436">Ligase</keyword>
<dbReference type="AlphaFoldDB" id="A0A6B2LJC0"/>
<dbReference type="Gene3D" id="3.30.470.30">
    <property type="entry name" value="DNA ligase/mRNA capping enzyme"/>
    <property type="match status" value="1"/>
</dbReference>
<evidence type="ECO:0000256" key="1">
    <source>
        <dbReference type="ARBA" id="ARBA00022598"/>
    </source>
</evidence>
<dbReference type="GO" id="GO:0006260">
    <property type="term" value="P:DNA replication"/>
    <property type="evidence" value="ECO:0007669"/>
    <property type="project" value="UniProtKB-KW"/>
</dbReference>
<keyword evidence="4" id="KW-0234">DNA repair</keyword>
<evidence type="ECO:0000313" key="5">
    <source>
        <dbReference type="EMBL" id="NDV37192.1"/>
    </source>
</evidence>
<dbReference type="CDD" id="cd07896">
    <property type="entry name" value="Adenylation_kDNA_ligase_like"/>
    <property type="match status" value="1"/>
</dbReference>
<organism evidence="5">
    <name type="scientific">Arcella intermedia</name>
    <dbReference type="NCBI Taxonomy" id="1963864"/>
    <lineage>
        <taxon>Eukaryota</taxon>
        <taxon>Amoebozoa</taxon>
        <taxon>Tubulinea</taxon>
        <taxon>Elardia</taxon>
        <taxon>Arcellinida</taxon>
        <taxon>Sphaerothecina</taxon>
        <taxon>Arcellidae</taxon>
        <taxon>Arcella</taxon>
    </lineage>
</organism>
<dbReference type="PANTHER" id="PTHR47810">
    <property type="entry name" value="DNA LIGASE"/>
    <property type="match status" value="1"/>
</dbReference>
<accession>A0A6B2LJC0</accession>
<proteinExistence type="predicted"/>
<dbReference type="PANTHER" id="PTHR47810:SF1">
    <property type="entry name" value="DNA LIGASE B"/>
    <property type="match status" value="1"/>
</dbReference>
<dbReference type="GO" id="GO:0016874">
    <property type="term" value="F:ligase activity"/>
    <property type="evidence" value="ECO:0007669"/>
    <property type="project" value="UniProtKB-KW"/>
</dbReference>
<keyword evidence="3" id="KW-0227">DNA damage</keyword>